<dbReference type="AlphaFoldDB" id="A0A6M3LE98"/>
<gene>
    <name evidence="1" type="ORF">MM415B03362_0009</name>
</gene>
<proteinExistence type="predicted"/>
<reference evidence="1" key="1">
    <citation type="submission" date="2020-03" db="EMBL/GenBank/DDBJ databases">
        <title>The deep terrestrial virosphere.</title>
        <authorList>
            <person name="Holmfeldt K."/>
            <person name="Nilsson E."/>
            <person name="Simone D."/>
            <person name="Lopez-Fernandez M."/>
            <person name="Wu X."/>
            <person name="de Brujin I."/>
            <person name="Lundin D."/>
            <person name="Andersson A."/>
            <person name="Bertilsson S."/>
            <person name="Dopson M."/>
        </authorList>
    </citation>
    <scope>NUCLEOTIDE SEQUENCE</scope>
    <source>
        <strain evidence="1">MM415B03362</strain>
    </source>
</reference>
<evidence type="ECO:0000313" key="1">
    <source>
        <dbReference type="EMBL" id="QJA91445.1"/>
    </source>
</evidence>
<organism evidence="1">
    <name type="scientific">viral metagenome</name>
    <dbReference type="NCBI Taxonomy" id="1070528"/>
    <lineage>
        <taxon>unclassified sequences</taxon>
        <taxon>metagenomes</taxon>
        <taxon>organismal metagenomes</taxon>
    </lineage>
</organism>
<name>A0A6M3LE98_9ZZZZ</name>
<sequence>MKMKLEDFVKEGSGCKLAKSLPDIGFAELYRLANSDPCRECAYRTNQCEFLKKVEQQKRDEKEELFGRVRFETNAQIAEKRGISKRQVSKLRRSGKL</sequence>
<accession>A0A6M3LE98</accession>
<protein>
    <submittedName>
        <fullName evidence="1">Uncharacterized protein</fullName>
    </submittedName>
</protein>
<dbReference type="EMBL" id="MT142988">
    <property type="protein sequence ID" value="QJA91445.1"/>
    <property type="molecule type" value="Genomic_DNA"/>
</dbReference>